<comment type="caution">
    <text evidence="5">The sequence shown here is derived from an EMBL/GenBank/DDBJ whole genome shotgun (WGS) entry which is preliminary data.</text>
</comment>
<gene>
    <name evidence="5" type="ORF">EA472_19670</name>
</gene>
<feature type="compositionally biased region" description="Gly residues" evidence="3">
    <location>
        <begin position="29"/>
        <end position="42"/>
    </location>
</feature>
<dbReference type="SUPFAM" id="SSF49503">
    <property type="entry name" value="Cupredoxins"/>
    <property type="match status" value="1"/>
</dbReference>
<evidence type="ECO:0000256" key="1">
    <source>
        <dbReference type="ARBA" id="ARBA00022723"/>
    </source>
</evidence>
<feature type="region of interest" description="Disordered" evidence="3">
    <location>
        <begin position="26"/>
        <end position="99"/>
    </location>
</feature>
<dbReference type="PROSITE" id="PS51318">
    <property type="entry name" value="TAT"/>
    <property type="match status" value="1"/>
</dbReference>
<sequence>MSLDDPLSRRKTLRLGSAGVAAAFLAGCGDAGPGNGNGNGNGDGEEPPDEEDGADTEEDGAENGEDGDAIEPGEEIMLGGETQAWQGQEPEAIADEENPTLALQEGESYEITWENLDGVGHNIEIRNDDDEVVDDYETEIVDEEGETQTLEIDEVTDEMTTYICEPHQNTMVGDIDVQ</sequence>
<dbReference type="OrthoDB" id="6744at2157"/>
<protein>
    <recommendedName>
        <fullName evidence="4">Blue (type 1) copper domain-containing protein</fullName>
    </recommendedName>
</protein>
<keyword evidence="1" id="KW-0479">Metal-binding</keyword>
<dbReference type="Pfam" id="PF00127">
    <property type="entry name" value="Copper-bind"/>
    <property type="match status" value="1"/>
</dbReference>
<feature type="compositionally biased region" description="Acidic residues" evidence="3">
    <location>
        <begin position="43"/>
        <end position="74"/>
    </location>
</feature>
<name>A0A3N6PC25_NATCH</name>
<dbReference type="InterPro" id="IPR000923">
    <property type="entry name" value="BlueCu_1"/>
</dbReference>
<reference evidence="5 6" key="1">
    <citation type="submission" date="2018-10" db="EMBL/GenBank/DDBJ databases">
        <title>Natrarchaeobius chitinivorans gen. nov., sp. nov., and Natrarchaeobius haloalkaliphilus sp. nov., alkaliphilic, chitin-utilizing haloarchaea from hypersaline alkaline lakes.</title>
        <authorList>
            <person name="Sorokin D.Y."/>
            <person name="Elcheninov A.G."/>
            <person name="Kostrikina N.A."/>
            <person name="Bale N.J."/>
            <person name="Sinninghe Damste J.S."/>
            <person name="Khijniak T.V."/>
            <person name="Kublanov I.V."/>
            <person name="Toshchakov S.V."/>
        </authorList>
    </citation>
    <scope>NUCLEOTIDE SEQUENCE [LARGE SCALE GENOMIC DNA]</scope>
    <source>
        <strain evidence="5 6">AArcht7</strain>
    </source>
</reference>
<evidence type="ECO:0000256" key="3">
    <source>
        <dbReference type="SAM" id="MobiDB-lite"/>
    </source>
</evidence>
<dbReference type="AlphaFoldDB" id="A0A3N6PC25"/>
<accession>A0A3N6PC25</accession>
<dbReference type="Proteomes" id="UP000281431">
    <property type="component" value="Unassembled WGS sequence"/>
</dbReference>
<evidence type="ECO:0000256" key="2">
    <source>
        <dbReference type="ARBA" id="ARBA00023008"/>
    </source>
</evidence>
<keyword evidence="2" id="KW-0186">Copper</keyword>
<dbReference type="EMBL" id="REFZ01000021">
    <property type="protein sequence ID" value="RQG96929.1"/>
    <property type="molecule type" value="Genomic_DNA"/>
</dbReference>
<proteinExistence type="predicted"/>
<dbReference type="GO" id="GO:0005507">
    <property type="term" value="F:copper ion binding"/>
    <property type="evidence" value="ECO:0007669"/>
    <property type="project" value="InterPro"/>
</dbReference>
<dbReference type="InterPro" id="IPR008972">
    <property type="entry name" value="Cupredoxin"/>
</dbReference>
<dbReference type="Gene3D" id="2.60.40.420">
    <property type="entry name" value="Cupredoxins - blue copper proteins"/>
    <property type="match status" value="1"/>
</dbReference>
<organism evidence="5 6">
    <name type="scientific">Natrarchaeobius chitinivorans</name>
    <dbReference type="NCBI Taxonomy" id="1679083"/>
    <lineage>
        <taxon>Archaea</taxon>
        <taxon>Methanobacteriati</taxon>
        <taxon>Methanobacteriota</taxon>
        <taxon>Stenosarchaea group</taxon>
        <taxon>Halobacteria</taxon>
        <taxon>Halobacteriales</taxon>
        <taxon>Natrialbaceae</taxon>
        <taxon>Natrarchaeobius</taxon>
    </lineage>
</organism>
<evidence type="ECO:0000259" key="4">
    <source>
        <dbReference type="Pfam" id="PF00127"/>
    </source>
</evidence>
<evidence type="ECO:0000313" key="6">
    <source>
        <dbReference type="Proteomes" id="UP000281431"/>
    </source>
</evidence>
<keyword evidence="6" id="KW-1185">Reference proteome</keyword>
<evidence type="ECO:0000313" key="5">
    <source>
        <dbReference type="EMBL" id="RQG96929.1"/>
    </source>
</evidence>
<feature type="domain" description="Blue (type 1) copper" evidence="4">
    <location>
        <begin position="107"/>
        <end position="178"/>
    </location>
</feature>
<dbReference type="GO" id="GO:0009055">
    <property type="term" value="F:electron transfer activity"/>
    <property type="evidence" value="ECO:0007669"/>
    <property type="project" value="InterPro"/>
</dbReference>
<dbReference type="InterPro" id="IPR006311">
    <property type="entry name" value="TAT_signal"/>
</dbReference>